<feature type="non-terminal residue" evidence="1">
    <location>
        <position position="51"/>
    </location>
</feature>
<sequence>HSGGRRVVKLVGLSKRPMIVGNKRFCGRTDLATPGAEEGAMNLVGATKHPM</sequence>
<comment type="caution">
    <text evidence="1">The sequence shown here is derived from an EMBL/GenBank/DDBJ whole genome shotgun (WGS) entry which is preliminary data.</text>
</comment>
<reference evidence="1 2" key="1">
    <citation type="journal article" date="2018" name="Front. Plant Sci.">
        <title>Red Clover (Trifolium pratense) and Zigzag Clover (T. medium) - A Picture of Genomic Similarities and Differences.</title>
        <authorList>
            <person name="Dluhosova J."/>
            <person name="Istvanek J."/>
            <person name="Nedelnik J."/>
            <person name="Repkova J."/>
        </authorList>
    </citation>
    <scope>NUCLEOTIDE SEQUENCE [LARGE SCALE GENOMIC DNA]</scope>
    <source>
        <strain evidence="2">cv. 10/8</strain>
        <tissue evidence="1">Leaf</tissue>
    </source>
</reference>
<dbReference type="EMBL" id="LXQA011233780">
    <property type="protein sequence ID" value="MCI90048.1"/>
    <property type="molecule type" value="Genomic_DNA"/>
</dbReference>
<organism evidence="1 2">
    <name type="scientific">Trifolium medium</name>
    <dbReference type="NCBI Taxonomy" id="97028"/>
    <lineage>
        <taxon>Eukaryota</taxon>
        <taxon>Viridiplantae</taxon>
        <taxon>Streptophyta</taxon>
        <taxon>Embryophyta</taxon>
        <taxon>Tracheophyta</taxon>
        <taxon>Spermatophyta</taxon>
        <taxon>Magnoliopsida</taxon>
        <taxon>eudicotyledons</taxon>
        <taxon>Gunneridae</taxon>
        <taxon>Pentapetalae</taxon>
        <taxon>rosids</taxon>
        <taxon>fabids</taxon>
        <taxon>Fabales</taxon>
        <taxon>Fabaceae</taxon>
        <taxon>Papilionoideae</taxon>
        <taxon>50 kb inversion clade</taxon>
        <taxon>NPAAA clade</taxon>
        <taxon>Hologalegina</taxon>
        <taxon>IRL clade</taxon>
        <taxon>Trifolieae</taxon>
        <taxon>Trifolium</taxon>
    </lineage>
</organism>
<dbReference type="Proteomes" id="UP000265520">
    <property type="component" value="Unassembled WGS sequence"/>
</dbReference>
<dbReference type="AlphaFoldDB" id="A0A392VNR9"/>
<feature type="non-terminal residue" evidence="1">
    <location>
        <position position="1"/>
    </location>
</feature>
<evidence type="ECO:0000313" key="2">
    <source>
        <dbReference type="Proteomes" id="UP000265520"/>
    </source>
</evidence>
<evidence type="ECO:0000313" key="1">
    <source>
        <dbReference type="EMBL" id="MCI90048.1"/>
    </source>
</evidence>
<protein>
    <submittedName>
        <fullName evidence="1">Uncharacterized protein</fullName>
    </submittedName>
</protein>
<keyword evidence="2" id="KW-1185">Reference proteome</keyword>
<accession>A0A392VNR9</accession>
<proteinExistence type="predicted"/>
<name>A0A392VNR9_9FABA</name>